<evidence type="ECO:0000256" key="4">
    <source>
        <dbReference type="ARBA" id="ARBA00022989"/>
    </source>
</evidence>
<feature type="transmembrane region" description="Helical" evidence="6">
    <location>
        <begin position="171"/>
        <end position="191"/>
    </location>
</feature>
<dbReference type="RefSeq" id="WP_130414354.1">
    <property type="nucleotide sequence ID" value="NZ_SGWX01000001.1"/>
</dbReference>
<keyword evidence="4 6" id="KW-1133">Transmembrane helix</keyword>
<dbReference type="OrthoDB" id="9814461at2"/>
<dbReference type="InterPro" id="IPR043428">
    <property type="entry name" value="LivM-like"/>
</dbReference>
<proteinExistence type="predicted"/>
<reference evidence="7 8" key="1">
    <citation type="submission" date="2019-02" db="EMBL/GenBank/DDBJ databases">
        <title>Sequencing the genomes of 1000 actinobacteria strains.</title>
        <authorList>
            <person name="Klenk H.-P."/>
        </authorList>
    </citation>
    <scope>NUCLEOTIDE SEQUENCE [LARGE SCALE GENOMIC DNA]</scope>
    <source>
        <strain evidence="7 8">DSM 16932</strain>
    </source>
</reference>
<dbReference type="GO" id="GO:0005886">
    <property type="term" value="C:plasma membrane"/>
    <property type="evidence" value="ECO:0007669"/>
    <property type="project" value="UniProtKB-SubCell"/>
</dbReference>
<protein>
    <submittedName>
        <fullName evidence="7">Amino acid/amide ABC transporter membrane protein 2 (HAAT family)</fullName>
    </submittedName>
</protein>
<feature type="transmembrane region" description="Helical" evidence="6">
    <location>
        <begin position="251"/>
        <end position="284"/>
    </location>
</feature>
<comment type="subcellular location">
    <subcellularLocation>
        <location evidence="1">Cell membrane</location>
        <topology evidence="1">Multi-pass membrane protein</topology>
    </subcellularLocation>
</comment>
<evidence type="ECO:0000313" key="7">
    <source>
        <dbReference type="EMBL" id="RZS61563.1"/>
    </source>
</evidence>
<evidence type="ECO:0000256" key="2">
    <source>
        <dbReference type="ARBA" id="ARBA00022475"/>
    </source>
</evidence>
<dbReference type="Pfam" id="PF02653">
    <property type="entry name" value="BPD_transp_2"/>
    <property type="match status" value="1"/>
</dbReference>
<dbReference type="CDD" id="cd06581">
    <property type="entry name" value="TM_PBP1_LivM_like"/>
    <property type="match status" value="1"/>
</dbReference>
<feature type="transmembrane region" description="Helical" evidence="6">
    <location>
        <begin position="122"/>
        <end position="140"/>
    </location>
</feature>
<keyword evidence="8" id="KW-1185">Reference proteome</keyword>
<feature type="transmembrane region" description="Helical" evidence="6">
    <location>
        <begin position="70"/>
        <end position="89"/>
    </location>
</feature>
<dbReference type="PANTHER" id="PTHR30482">
    <property type="entry name" value="HIGH-AFFINITY BRANCHED-CHAIN AMINO ACID TRANSPORT SYSTEM PERMEASE"/>
    <property type="match status" value="1"/>
</dbReference>
<feature type="transmembrane region" description="Helical" evidence="6">
    <location>
        <begin position="43"/>
        <end position="63"/>
    </location>
</feature>
<evidence type="ECO:0000256" key="3">
    <source>
        <dbReference type="ARBA" id="ARBA00022692"/>
    </source>
</evidence>
<dbReference type="AlphaFoldDB" id="A0A4Q7M3L3"/>
<dbReference type="Proteomes" id="UP000293852">
    <property type="component" value="Unassembled WGS sequence"/>
</dbReference>
<dbReference type="InterPro" id="IPR001851">
    <property type="entry name" value="ABC_transp_permease"/>
</dbReference>
<keyword evidence="5 6" id="KW-0472">Membrane</keyword>
<dbReference type="PANTHER" id="PTHR30482:SF20">
    <property type="entry name" value="HIGH-AFFINITY BRANCHED-CHAIN AMINO ACID TRANSPORT SYSTEM PERMEASE PROTEIN LIVM"/>
    <property type="match status" value="1"/>
</dbReference>
<sequence>MSPLRALRAEQRPLRLPPHVRLAAVVALVALAAALPLSQPTYVNFDLSMAMVYAVAGLGLNLLTGNTGQLSLGHSAFFAVGSYTAALMIGGGAHYLLTIPVAGVASFALGFVIGLPALRLRGLQLALVTLALALTVPAIVKRLDRFTHGFEGMSVVAASAPTWTGLADDQWRYYLCLAALAFALVVAHRIASGRTGRAMTAVRDNEVVANAMGIRAARLKTLVFATSAAFAAIAGVLYTLVVQFVGPEAFGLTLAVSLVTLIVVGGLGATWGAVLGGLFVVYAPKYLAEVNQSASGVAYGAALIACMFVAPYGLVSLIRWCGRRLRR</sequence>
<comment type="caution">
    <text evidence="7">The sequence shown here is derived from an EMBL/GenBank/DDBJ whole genome shotgun (WGS) entry which is preliminary data.</text>
</comment>
<organism evidence="7 8">
    <name type="scientific">Xylanimonas ulmi</name>
    <dbReference type="NCBI Taxonomy" id="228973"/>
    <lineage>
        <taxon>Bacteria</taxon>
        <taxon>Bacillati</taxon>
        <taxon>Actinomycetota</taxon>
        <taxon>Actinomycetes</taxon>
        <taxon>Micrococcales</taxon>
        <taxon>Promicromonosporaceae</taxon>
        <taxon>Xylanimonas</taxon>
    </lineage>
</organism>
<dbReference type="GO" id="GO:0015658">
    <property type="term" value="F:branched-chain amino acid transmembrane transporter activity"/>
    <property type="evidence" value="ECO:0007669"/>
    <property type="project" value="InterPro"/>
</dbReference>
<evidence type="ECO:0000256" key="6">
    <source>
        <dbReference type="SAM" id="Phobius"/>
    </source>
</evidence>
<feature type="transmembrane region" description="Helical" evidence="6">
    <location>
        <begin position="95"/>
        <end position="115"/>
    </location>
</feature>
<keyword evidence="3 6" id="KW-0812">Transmembrane</keyword>
<dbReference type="EMBL" id="SGWX01000001">
    <property type="protein sequence ID" value="RZS61563.1"/>
    <property type="molecule type" value="Genomic_DNA"/>
</dbReference>
<feature type="transmembrane region" description="Helical" evidence="6">
    <location>
        <begin position="20"/>
        <end position="37"/>
    </location>
</feature>
<feature type="transmembrane region" description="Helical" evidence="6">
    <location>
        <begin position="296"/>
        <end position="318"/>
    </location>
</feature>
<evidence type="ECO:0000256" key="5">
    <source>
        <dbReference type="ARBA" id="ARBA00023136"/>
    </source>
</evidence>
<accession>A0A4Q7M3L3</accession>
<gene>
    <name evidence="7" type="ORF">EV386_1870</name>
</gene>
<keyword evidence="2" id="KW-1003">Cell membrane</keyword>
<evidence type="ECO:0000256" key="1">
    <source>
        <dbReference type="ARBA" id="ARBA00004651"/>
    </source>
</evidence>
<feature type="transmembrane region" description="Helical" evidence="6">
    <location>
        <begin position="222"/>
        <end position="245"/>
    </location>
</feature>
<evidence type="ECO:0000313" key="8">
    <source>
        <dbReference type="Proteomes" id="UP000293852"/>
    </source>
</evidence>
<name>A0A4Q7M3L3_9MICO</name>